<keyword evidence="3" id="KW-1003">Cell membrane</keyword>
<dbReference type="InterPro" id="IPR011014">
    <property type="entry name" value="MscS_channel_TM-2"/>
</dbReference>
<gene>
    <name evidence="11" type="ORF">FKR84_05685</name>
</gene>
<evidence type="ECO:0000259" key="8">
    <source>
        <dbReference type="Pfam" id="PF00924"/>
    </source>
</evidence>
<reference evidence="11 12" key="1">
    <citation type="submission" date="2019-06" db="EMBL/GenBank/DDBJ databases">
        <title>Flavibacter putida gen. nov., sp. nov., a novel marine bacterium of the family Flavobacteriaceae isolated from coastal seawater.</title>
        <authorList>
            <person name="Feng X."/>
        </authorList>
    </citation>
    <scope>NUCLEOTIDE SEQUENCE [LARGE SCALE GENOMIC DNA]</scope>
    <source>
        <strain evidence="11 12">PLHSN227</strain>
    </source>
</reference>
<evidence type="ECO:0000256" key="2">
    <source>
        <dbReference type="ARBA" id="ARBA00008017"/>
    </source>
</evidence>
<dbReference type="RefSeq" id="WP_141421334.1">
    <property type="nucleotide sequence ID" value="NZ_VIAR01000004.1"/>
</dbReference>
<dbReference type="InterPro" id="IPR049278">
    <property type="entry name" value="MS_channel_C"/>
</dbReference>
<dbReference type="InterPro" id="IPR011066">
    <property type="entry name" value="MscS_channel_C_sf"/>
</dbReference>
<dbReference type="AlphaFoldDB" id="A0A507ZQZ1"/>
<dbReference type="SUPFAM" id="SSF82689">
    <property type="entry name" value="Mechanosensitive channel protein MscS (YggB), C-terminal domain"/>
    <property type="match status" value="1"/>
</dbReference>
<keyword evidence="6 7" id="KW-0472">Membrane</keyword>
<feature type="transmembrane region" description="Helical" evidence="7">
    <location>
        <begin position="80"/>
        <end position="100"/>
    </location>
</feature>
<dbReference type="EMBL" id="VIAR01000004">
    <property type="protein sequence ID" value="TQD39387.1"/>
    <property type="molecule type" value="Genomic_DNA"/>
</dbReference>
<dbReference type="InterPro" id="IPR010920">
    <property type="entry name" value="LSM_dom_sf"/>
</dbReference>
<dbReference type="Pfam" id="PF21088">
    <property type="entry name" value="MS_channel_1st"/>
    <property type="match status" value="1"/>
</dbReference>
<feature type="transmembrane region" description="Helical" evidence="7">
    <location>
        <begin position="36"/>
        <end position="60"/>
    </location>
</feature>
<dbReference type="PANTHER" id="PTHR30221">
    <property type="entry name" value="SMALL-CONDUCTANCE MECHANOSENSITIVE CHANNEL"/>
    <property type="match status" value="1"/>
</dbReference>
<dbReference type="Pfam" id="PF00924">
    <property type="entry name" value="MS_channel_2nd"/>
    <property type="match status" value="1"/>
</dbReference>
<comment type="similarity">
    <text evidence="2">Belongs to the MscS (TC 1.A.23) family.</text>
</comment>
<keyword evidence="5 7" id="KW-1133">Transmembrane helix</keyword>
<evidence type="ECO:0000256" key="5">
    <source>
        <dbReference type="ARBA" id="ARBA00022989"/>
    </source>
</evidence>
<dbReference type="GO" id="GO:0008381">
    <property type="term" value="F:mechanosensitive monoatomic ion channel activity"/>
    <property type="evidence" value="ECO:0007669"/>
    <property type="project" value="InterPro"/>
</dbReference>
<dbReference type="InterPro" id="IPR023408">
    <property type="entry name" value="MscS_beta-dom_sf"/>
</dbReference>
<feature type="domain" description="Mechanosensitive ion channel MscS C-terminal" evidence="9">
    <location>
        <begin position="202"/>
        <end position="285"/>
    </location>
</feature>
<evidence type="ECO:0000256" key="1">
    <source>
        <dbReference type="ARBA" id="ARBA00004651"/>
    </source>
</evidence>
<organism evidence="11 12">
    <name type="scientific">Haloflavibacter putidus</name>
    <dbReference type="NCBI Taxonomy" id="2576776"/>
    <lineage>
        <taxon>Bacteria</taxon>
        <taxon>Pseudomonadati</taxon>
        <taxon>Bacteroidota</taxon>
        <taxon>Flavobacteriia</taxon>
        <taxon>Flavobacteriales</taxon>
        <taxon>Flavobacteriaceae</taxon>
        <taxon>Haloflavibacter</taxon>
    </lineage>
</organism>
<dbReference type="Gene3D" id="3.30.70.100">
    <property type="match status" value="1"/>
</dbReference>
<feature type="domain" description="Mechanosensitive ion channel MscS" evidence="8">
    <location>
        <begin position="128"/>
        <end position="194"/>
    </location>
</feature>
<dbReference type="Proteomes" id="UP000317169">
    <property type="component" value="Unassembled WGS sequence"/>
</dbReference>
<dbReference type="InterPro" id="IPR049142">
    <property type="entry name" value="MS_channel_1st"/>
</dbReference>
<dbReference type="Pfam" id="PF05552">
    <property type="entry name" value="MS_channel_1st_1"/>
    <property type="match status" value="1"/>
</dbReference>
<evidence type="ECO:0000256" key="3">
    <source>
        <dbReference type="ARBA" id="ARBA00022475"/>
    </source>
</evidence>
<feature type="transmembrane region" description="Helical" evidence="7">
    <location>
        <begin position="106"/>
        <end position="125"/>
    </location>
</feature>
<dbReference type="InterPro" id="IPR008910">
    <property type="entry name" value="MSC_TM_helix"/>
</dbReference>
<dbReference type="Gene3D" id="2.30.30.60">
    <property type="match status" value="1"/>
</dbReference>
<comment type="subcellular location">
    <subcellularLocation>
        <location evidence="1">Cell membrane</location>
        <topology evidence="1">Multi-pass membrane protein</topology>
    </subcellularLocation>
</comment>
<proteinExistence type="inferred from homology"/>
<dbReference type="PANTHER" id="PTHR30221:SF1">
    <property type="entry name" value="SMALL-CONDUCTANCE MECHANOSENSITIVE CHANNEL"/>
    <property type="match status" value="1"/>
</dbReference>
<comment type="caution">
    <text evidence="11">The sequence shown here is derived from an EMBL/GenBank/DDBJ whole genome shotgun (WGS) entry which is preliminary data.</text>
</comment>
<name>A0A507ZQZ1_9FLAO</name>
<dbReference type="GO" id="GO:0005886">
    <property type="term" value="C:plasma membrane"/>
    <property type="evidence" value="ECO:0007669"/>
    <property type="project" value="UniProtKB-SubCell"/>
</dbReference>
<evidence type="ECO:0000259" key="9">
    <source>
        <dbReference type="Pfam" id="PF21082"/>
    </source>
</evidence>
<evidence type="ECO:0000313" key="11">
    <source>
        <dbReference type="EMBL" id="TQD39387.1"/>
    </source>
</evidence>
<feature type="domain" description="Mechanosensitive ion channel transmembrane helices 2/3" evidence="10">
    <location>
        <begin position="83"/>
        <end position="126"/>
    </location>
</feature>
<evidence type="ECO:0000256" key="4">
    <source>
        <dbReference type="ARBA" id="ARBA00022692"/>
    </source>
</evidence>
<dbReference type="OrthoDB" id="1522493at2"/>
<dbReference type="InterPro" id="IPR045275">
    <property type="entry name" value="MscS_archaea/bacteria_type"/>
</dbReference>
<protein>
    <submittedName>
        <fullName evidence="11">Mechanosensitive ion channel family protein</fullName>
    </submittedName>
</protein>
<sequence>MVNFLLIQKDTETEPFNLSDSIKGLWDKMAGWVDSIVLNLPNFILAILVFILFIVIAKYIGKLLNRILIHRHIQHSVRFIIIKIIKVIIIGIGFFVALDILNLDKMLTSVLGAAGVLGLAVGFAVQGTLNNTVSGIILSFLPEIRIGDWVETNGYAGEVLEVNLRNIVIKESDNNHVVIPNSKIVEDTFKNYSRTQRSRVFLEVGVGYESDLPKVQKLALKAVQDKFSPQGEEKVEFAYTEFGDSSINFVIRFWTDVSKQRDILFAKHEAILAIKKTFDENDINIPFPIRTLDFGKNQLKTETINISKKTQNK</sequence>
<dbReference type="SUPFAM" id="SSF82861">
    <property type="entry name" value="Mechanosensitive channel protein MscS (YggB), transmembrane region"/>
    <property type="match status" value="1"/>
</dbReference>
<dbReference type="Pfam" id="PF21082">
    <property type="entry name" value="MS_channel_3rd"/>
    <property type="match status" value="1"/>
</dbReference>
<evidence type="ECO:0000313" key="12">
    <source>
        <dbReference type="Proteomes" id="UP000317169"/>
    </source>
</evidence>
<dbReference type="SUPFAM" id="SSF50182">
    <property type="entry name" value="Sm-like ribonucleoproteins"/>
    <property type="match status" value="1"/>
</dbReference>
<evidence type="ECO:0000259" key="10">
    <source>
        <dbReference type="Pfam" id="PF21088"/>
    </source>
</evidence>
<dbReference type="Gene3D" id="1.10.287.1260">
    <property type="match status" value="1"/>
</dbReference>
<evidence type="ECO:0000256" key="6">
    <source>
        <dbReference type="ARBA" id="ARBA00023136"/>
    </source>
</evidence>
<accession>A0A507ZQZ1</accession>
<dbReference type="InterPro" id="IPR006685">
    <property type="entry name" value="MscS_channel_2nd"/>
</dbReference>
<keyword evidence="12" id="KW-1185">Reference proteome</keyword>
<keyword evidence="4 7" id="KW-0812">Transmembrane</keyword>
<evidence type="ECO:0000256" key="7">
    <source>
        <dbReference type="SAM" id="Phobius"/>
    </source>
</evidence>